<feature type="transmembrane region" description="Helical" evidence="4">
    <location>
        <begin position="251"/>
        <end position="269"/>
    </location>
</feature>
<feature type="domain" description="Major facilitator superfamily (MFS) profile" evidence="5">
    <location>
        <begin position="1"/>
        <end position="365"/>
    </location>
</feature>
<feature type="transmembrane region" description="Helical" evidence="4">
    <location>
        <begin position="307"/>
        <end position="329"/>
    </location>
</feature>
<dbReference type="Proteomes" id="UP000243719">
    <property type="component" value="Unassembled WGS sequence"/>
</dbReference>
<gene>
    <name evidence="6" type="ORF">SAMN05216551_10621</name>
</gene>
<dbReference type="SUPFAM" id="SSF103473">
    <property type="entry name" value="MFS general substrate transporter"/>
    <property type="match status" value="1"/>
</dbReference>
<evidence type="ECO:0000313" key="6">
    <source>
        <dbReference type="EMBL" id="SDV48731.1"/>
    </source>
</evidence>
<dbReference type="GO" id="GO:0022857">
    <property type="term" value="F:transmembrane transporter activity"/>
    <property type="evidence" value="ECO:0007669"/>
    <property type="project" value="InterPro"/>
</dbReference>
<evidence type="ECO:0000313" key="7">
    <source>
        <dbReference type="Proteomes" id="UP000243719"/>
    </source>
</evidence>
<dbReference type="PROSITE" id="PS50850">
    <property type="entry name" value="MFS"/>
    <property type="match status" value="1"/>
</dbReference>
<evidence type="ECO:0000256" key="2">
    <source>
        <dbReference type="ARBA" id="ARBA00022989"/>
    </source>
</evidence>
<organism evidence="6 7">
    <name type="scientific">Chitinasiproducens palmae</name>
    <dbReference type="NCBI Taxonomy" id="1770053"/>
    <lineage>
        <taxon>Bacteria</taxon>
        <taxon>Pseudomonadati</taxon>
        <taxon>Pseudomonadota</taxon>
        <taxon>Betaproteobacteria</taxon>
        <taxon>Burkholderiales</taxon>
        <taxon>Burkholderiaceae</taxon>
        <taxon>Chitinasiproducens</taxon>
    </lineage>
</organism>
<name>A0A1H2PQN9_9BURK</name>
<feature type="transmembrane region" description="Helical" evidence="4">
    <location>
        <begin position="188"/>
        <end position="211"/>
    </location>
</feature>
<feature type="transmembrane region" description="Helical" evidence="4">
    <location>
        <begin position="45"/>
        <end position="67"/>
    </location>
</feature>
<dbReference type="Pfam" id="PF07690">
    <property type="entry name" value="MFS_1"/>
    <property type="match status" value="1"/>
</dbReference>
<feature type="transmembrane region" description="Helical" evidence="4">
    <location>
        <begin position="73"/>
        <end position="94"/>
    </location>
</feature>
<keyword evidence="7" id="KW-1185">Reference proteome</keyword>
<dbReference type="PANTHER" id="PTHR11360">
    <property type="entry name" value="MONOCARBOXYLATE TRANSPORTER"/>
    <property type="match status" value="1"/>
</dbReference>
<keyword evidence="1 4" id="KW-0812">Transmembrane</keyword>
<dbReference type="Gene3D" id="1.20.1250.20">
    <property type="entry name" value="MFS general substrate transporter like domains"/>
    <property type="match status" value="2"/>
</dbReference>
<dbReference type="InterPro" id="IPR050327">
    <property type="entry name" value="Proton-linked_MCT"/>
</dbReference>
<dbReference type="InterPro" id="IPR011701">
    <property type="entry name" value="MFS"/>
</dbReference>
<dbReference type="AlphaFoldDB" id="A0A1H2PQN9"/>
<dbReference type="EMBL" id="FNLO01000006">
    <property type="protein sequence ID" value="SDV48731.1"/>
    <property type="molecule type" value="Genomic_DNA"/>
</dbReference>
<feature type="transmembrane region" description="Helical" evidence="4">
    <location>
        <begin position="106"/>
        <end position="130"/>
    </location>
</feature>
<reference evidence="7" key="1">
    <citation type="submission" date="2016-09" db="EMBL/GenBank/DDBJ databases">
        <authorList>
            <person name="Varghese N."/>
            <person name="Submissions S."/>
        </authorList>
    </citation>
    <scope>NUCLEOTIDE SEQUENCE [LARGE SCALE GENOMIC DNA]</scope>
    <source>
        <strain evidence="7">JS23</strain>
    </source>
</reference>
<dbReference type="InterPro" id="IPR036259">
    <property type="entry name" value="MFS_trans_sf"/>
</dbReference>
<dbReference type="STRING" id="1770053.SAMN05216551_10621"/>
<feature type="transmembrane region" description="Helical" evidence="4">
    <location>
        <begin position="136"/>
        <end position="154"/>
    </location>
</feature>
<proteinExistence type="predicted"/>
<sequence length="381" mass="39194">MTPWLRDFGWSRAEVSAVGALALCVMALAVSASGHAADRWGARRILVAGCVALGAGLAVVASMRHFWQFVLGYGVLGGLGFGLVSLPVAGSLVVRRVRHRQGIATGVATSGTTAGQLLILPAMTLLFAAIGWRGTFAAFAVACVGTAAGAYWLIGREPVSSPRGLRRPTAAGPAASGSLLRSRAFHGLFWSFALCGFTSTGVVETHLIPFARACGFAPMPSTVAYGVFAACNLLGMLGVGFLSDRVDRRRLLVGIYAVRSLAFVIPLFVGSNYALLVAFSALVGMAFYASFPATIGLSAAHFGKERLGLVMGVLTVGHAIGAAGGAYVSGYLFDLFLRYDSAWLLSIALAASSAVLAALVSDPRSATPAPLATGAGAPAPR</sequence>
<feature type="transmembrane region" description="Helical" evidence="4">
    <location>
        <begin position="15"/>
        <end position="33"/>
    </location>
</feature>
<feature type="transmembrane region" description="Helical" evidence="4">
    <location>
        <begin position="341"/>
        <end position="360"/>
    </location>
</feature>
<evidence type="ECO:0000256" key="1">
    <source>
        <dbReference type="ARBA" id="ARBA00022692"/>
    </source>
</evidence>
<dbReference type="PANTHER" id="PTHR11360:SF284">
    <property type="entry name" value="EG:103B4.3 PROTEIN-RELATED"/>
    <property type="match status" value="1"/>
</dbReference>
<keyword evidence="2 4" id="KW-1133">Transmembrane helix</keyword>
<evidence type="ECO:0000256" key="4">
    <source>
        <dbReference type="SAM" id="Phobius"/>
    </source>
</evidence>
<accession>A0A1H2PQN9</accession>
<feature type="transmembrane region" description="Helical" evidence="4">
    <location>
        <begin position="275"/>
        <end position="295"/>
    </location>
</feature>
<feature type="transmembrane region" description="Helical" evidence="4">
    <location>
        <begin position="223"/>
        <end position="242"/>
    </location>
</feature>
<dbReference type="InterPro" id="IPR020846">
    <property type="entry name" value="MFS_dom"/>
</dbReference>
<protein>
    <submittedName>
        <fullName evidence="6">Predicted arabinose efflux permease, MFS family</fullName>
    </submittedName>
</protein>
<evidence type="ECO:0000256" key="3">
    <source>
        <dbReference type="ARBA" id="ARBA00023136"/>
    </source>
</evidence>
<keyword evidence="3 4" id="KW-0472">Membrane</keyword>
<evidence type="ECO:0000259" key="5">
    <source>
        <dbReference type="PROSITE" id="PS50850"/>
    </source>
</evidence>